<keyword evidence="3" id="KW-1185">Reference proteome</keyword>
<accession>A0AAW0A6G1</accession>
<dbReference type="EMBL" id="JAWWNJ010000082">
    <property type="protein sequence ID" value="KAK7001648.1"/>
    <property type="molecule type" value="Genomic_DNA"/>
</dbReference>
<sequence>MTSGVLCTSEESHIPPKRHLPVIRLSADKTSPISPPLFQSISARAPAISSTSPLPFPDAPATSSDGDEYGVFALL</sequence>
<dbReference type="AlphaFoldDB" id="A0AAW0A6G1"/>
<feature type="region of interest" description="Disordered" evidence="1">
    <location>
        <begin position="48"/>
        <end position="67"/>
    </location>
</feature>
<proteinExistence type="predicted"/>
<evidence type="ECO:0000313" key="2">
    <source>
        <dbReference type="EMBL" id="KAK7001648.1"/>
    </source>
</evidence>
<dbReference type="Proteomes" id="UP001362999">
    <property type="component" value="Unassembled WGS sequence"/>
</dbReference>
<evidence type="ECO:0000256" key="1">
    <source>
        <dbReference type="SAM" id="MobiDB-lite"/>
    </source>
</evidence>
<organism evidence="2 3">
    <name type="scientific">Favolaschia claudopus</name>
    <dbReference type="NCBI Taxonomy" id="2862362"/>
    <lineage>
        <taxon>Eukaryota</taxon>
        <taxon>Fungi</taxon>
        <taxon>Dikarya</taxon>
        <taxon>Basidiomycota</taxon>
        <taxon>Agaricomycotina</taxon>
        <taxon>Agaricomycetes</taxon>
        <taxon>Agaricomycetidae</taxon>
        <taxon>Agaricales</taxon>
        <taxon>Marasmiineae</taxon>
        <taxon>Mycenaceae</taxon>
        <taxon>Favolaschia</taxon>
    </lineage>
</organism>
<comment type="caution">
    <text evidence="2">The sequence shown here is derived from an EMBL/GenBank/DDBJ whole genome shotgun (WGS) entry which is preliminary data.</text>
</comment>
<evidence type="ECO:0000313" key="3">
    <source>
        <dbReference type="Proteomes" id="UP001362999"/>
    </source>
</evidence>
<protein>
    <submittedName>
        <fullName evidence="2">Uncharacterized protein</fullName>
    </submittedName>
</protein>
<name>A0AAW0A6G1_9AGAR</name>
<reference evidence="2 3" key="1">
    <citation type="journal article" date="2024" name="J Genomics">
        <title>Draft genome sequencing and assembly of Favolaschia claudopus CIRM-BRFM 2984 isolated from oak limbs.</title>
        <authorList>
            <person name="Navarro D."/>
            <person name="Drula E."/>
            <person name="Chaduli D."/>
            <person name="Cazenave R."/>
            <person name="Ahrendt S."/>
            <person name="Wang J."/>
            <person name="Lipzen A."/>
            <person name="Daum C."/>
            <person name="Barry K."/>
            <person name="Grigoriev I.V."/>
            <person name="Favel A."/>
            <person name="Rosso M.N."/>
            <person name="Martin F."/>
        </authorList>
    </citation>
    <scope>NUCLEOTIDE SEQUENCE [LARGE SCALE GENOMIC DNA]</scope>
    <source>
        <strain evidence="2 3">CIRM-BRFM 2984</strain>
    </source>
</reference>
<gene>
    <name evidence="2" type="ORF">R3P38DRAFT_3216577</name>
</gene>